<keyword evidence="4" id="KW-0479">Metal-binding</keyword>
<gene>
    <name evidence="12" type="ORF">HUK65_09855</name>
</gene>
<evidence type="ECO:0000256" key="8">
    <source>
        <dbReference type="RuleBase" id="RU004447"/>
    </source>
</evidence>
<reference evidence="12 13" key="1">
    <citation type="journal article" date="2000" name="Arch. Microbiol.">
        <title>Rhodobaca bogoriensis gen. nov. and sp. nov., an alkaliphilic purple nonsulfur bacterium from African Rift Valley soda lakes.</title>
        <authorList>
            <person name="Milford A.D."/>
            <person name="Achenbach L.A."/>
            <person name="Jung D.O."/>
            <person name="Madigan M.T."/>
        </authorList>
    </citation>
    <scope>NUCLEOTIDE SEQUENCE [LARGE SCALE GENOMIC DNA]</scope>
    <source>
        <strain evidence="12 13">2376</strain>
    </source>
</reference>
<dbReference type="Pfam" id="PF00675">
    <property type="entry name" value="Peptidase_M16"/>
    <property type="match status" value="1"/>
</dbReference>
<name>A0A7Z0KYK2_9RHOB</name>
<keyword evidence="5" id="KW-0378">Hydrolase</keyword>
<evidence type="ECO:0000313" key="12">
    <source>
        <dbReference type="EMBL" id="NYS25295.1"/>
    </source>
</evidence>
<dbReference type="InterPro" id="IPR011249">
    <property type="entry name" value="Metalloenz_LuxS/M16"/>
</dbReference>
<comment type="caution">
    <text evidence="12">The sequence shown here is derived from an EMBL/GenBank/DDBJ whole genome shotgun (WGS) entry which is preliminary data.</text>
</comment>
<dbReference type="AlphaFoldDB" id="A0A7Z0KYK2"/>
<dbReference type="GO" id="GO:0004222">
    <property type="term" value="F:metalloendopeptidase activity"/>
    <property type="evidence" value="ECO:0007669"/>
    <property type="project" value="InterPro"/>
</dbReference>
<keyword evidence="6" id="KW-0862">Zinc</keyword>
<feature type="signal peptide" evidence="9">
    <location>
        <begin position="1"/>
        <end position="20"/>
    </location>
</feature>
<accession>A0A7Z0KYK2</accession>
<sequence length="450" mass="49322">MVFLRVSLVAVLLLARPLWADPVSHFTLDNGLEVVVVEDRRAPVAVHMVWYRAGAADEPPGRSGIAHFLEHLMFKGTDTRAPGEFSAVVEAQGGRDNAFVSYDFTGYFQRVASDRLELMMEMEADRMANLSFTEAEWLPERGVILEERGQVLESRPGAQLNEQMRAALFQNHPYGVPIIGWRHEMADLTGDHAMEFYDRHYGPNNAILVVAGDVSAEEVLALAETHYGPIPPNPNVQPVARPMEPPHLAERRLVLEDARAGQPYVSRMYLAPVRQSGDQAEAAALQMLAALLGGSSRTSVLERALVIDEGIALSAWAGYNGTARDYGIFNLGIAPADGITLDEAEDALDRVVAEFLETGPDEAALERVRVQIRASEIYGMDDANARAREFGTALSVGLTVDDVEGWLDALLAVEAEDIMAAAESVLDRRHAVTGWLTPPLMDDAQEELIQ</sequence>
<dbReference type="Gene3D" id="3.30.830.10">
    <property type="entry name" value="Metalloenzyme, LuxS/M16 peptidase-like"/>
    <property type="match status" value="2"/>
</dbReference>
<dbReference type="PROSITE" id="PS00143">
    <property type="entry name" value="INSULINASE"/>
    <property type="match status" value="1"/>
</dbReference>
<dbReference type="PANTHER" id="PTHR43690:SF17">
    <property type="entry name" value="PROTEIN YHJJ"/>
    <property type="match status" value="1"/>
</dbReference>
<evidence type="ECO:0000313" key="13">
    <source>
        <dbReference type="Proteomes" id="UP000529417"/>
    </source>
</evidence>
<dbReference type="GO" id="GO:0046872">
    <property type="term" value="F:metal ion binding"/>
    <property type="evidence" value="ECO:0007669"/>
    <property type="project" value="UniProtKB-KW"/>
</dbReference>
<keyword evidence="3" id="KW-0645">Protease</keyword>
<evidence type="ECO:0000256" key="6">
    <source>
        <dbReference type="ARBA" id="ARBA00022833"/>
    </source>
</evidence>
<dbReference type="EMBL" id="JACBXS010000017">
    <property type="protein sequence ID" value="NYS25295.1"/>
    <property type="molecule type" value="Genomic_DNA"/>
</dbReference>
<comment type="similarity">
    <text evidence="2 8">Belongs to the peptidase M16 family.</text>
</comment>
<organism evidence="12 13">
    <name type="scientific">Rhabdonatronobacter sediminivivens</name>
    <dbReference type="NCBI Taxonomy" id="2743469"/>
    <lineage>
        <taxon>Bacteria</taxon>
        <taxon>Pseudomonadati</taxon>
        <taxon>Pseudomonadota</taxon>
        <taxon>Alphaproteobacteria</taxon>
        <taxon>Rhodobacterales</taxon>
        <taxon>Paracoccaceae</taxon>
        <taxon>Rhabdonatronobacter</taxon>
    </lineage>
</organism>
<protein>
    <submittedName>
        <fullName evidence="12">Insulinase family protein</fullName>
    </submittedName>
</protein>
<evidence type="ECO:0000256" key="5">
    <source>
        <dbReference type="ARBA" id="ARBA00022801"/>
    </source>
</evidence>
<dbReference type="GO" id="GO:0006508">
    <property type="term" value="P:proteolysis"/>
    <property type="evidence" value="ECO:0007669"/>
    <property type="project" value="UniProtKB-KW"/>
</dbReference>
<keyword evidence="13" id="KW-1185">Reference proteome</keyword>
<feature type="domain" description="Peptidase M16 C-terminal" evidence="11">
    <location>
        <begin position="188"/>
        <end position="369"/>
    </location>
</feature>
<keyword evidence="9" id="KW-0732">Signal</keyword>
<dbReference type="InterPro" id="IPR050626">
    <property type="entry name" value="Peptidase_M16"/>
</dbReference>
<evidence type="ECO:0000256" key="3">
    <source>
        <dbReference type="ARBA" id="ARBA00022670"/>
    </source>
</evidence>
<dbReference type="SUPFAM" id="SSF63411">
    <property type="entry name" value="LuxS/MPP-like metallohydrolase"/>
    <property type="match status" value="2"/>
</dbReference>
<keyword evidence="7" id="KW-0482">Metalloprotease</keyword>
<evidence type="ECO:0000256" key="4">
    <source>
        <dbReference type="ARBA" id="ARBA00022723"/>
    </source>
</evidence>
<proteinExistence type="inferred from homology"/>
<dbReference type="Pfam" id="PF05193">
    <property type="entry name" value="Peptidase_M16_C"/>
    <property type="match status" value="1"/>
</dbReference>
<comment type="cofactor">
    <cofactor evidence="1">
        <name>Zn(2+)</name>
        <dbReference type="ChEBI" id="CHEBI:29105"/>
    </cofactor>
</comment>
<evidence type="ECO:0000256" key="7">
    <source>
        <dbReference type="ARBA" id="ARBA00023049"/>
    </source>
</evidence>
<evidence type="ECO:0000256" key="9">
    <source>
        <dbReference type="SAM" id="SignalP"/>
    </source>
</evidence>
<dbReference type="PANTHER" id="PTHR43690">
    <property type="entry name" value="NARDILYSIN"/>
    <property type="match status" value="1"/>
</dbReference>
<feature type="chain" id="PRO_5030964062" evidence="9">
    <location>
        <begin position="21"/>
        <end position="450"/>
    </location>
</feature>
<evidence type="ECO:0000256" key="2">
    <source>
        <dbReference type="ARBA" id="ARBA00007261"/>
    </source>
</evidence>
<evidence type="ECO:0000259" key="11">
    <source>
        <dbReference type="Pfam" id="PF05193"/>
    </source>
</evidence>
<dbReference type="InterPro" id="IPR001431">
    <property type="entry name" value="Pept_M16_Zn_BS"/>
</dbReference>
<dbReference type="InterPro" id="IPR007863">
    <property type="entry name" value="Peptidase_M16_C"/>
</dbReference>
<evidence type="ECO:0000259" key="10">
    <source>
        <dbReference type="Pfam" id="PF00675"/>
    </source>
</evidence>
<dbReference type="InterPro" id="IPR011765">
    <property type="entry name" value="Pept_M16_N"/>
</dbReference>
<feature type="domain" description="Peptidase M16 N-terminal" evidence="10">
    <location>
        <begin position="34"/>
        <end position="179"/>
    </location>
</feature>
<evidence type="ECO:0000256" key="1">
    <source>
        <dbReference type="ARBA" id="ARBA00001947"/>
    </source>
</evidence>
<dbReference type="Proteomes" id="UP000529417">
    <property type="component" value="Unassembled WGS sequence"/>
</dbReference>